<evidence type="ECO:0000313" key="3">
    <source>
        <dbReference type="EMBL" id="PSR79391.1"/>
    </source>
</evidence>
<dbReference type="STRING" id="2025994.A0A2T2ZY62"/>
<reference evidence="3 4" key="1">
    <citation type="journal article" date="2018" name="Mycol. Prog.">
        <title>Coniella lustricola, a new species from submerged detritus.</title>
        <authorList>
            <person name="Raudabaugh D.B."/>
            <person name="Iturriaga T."/>
            <person name="Carver A."/>
            <person name="Mondo S."/>
            <person name="Pangilinan J."/>
            <person name="Lipzen A."/>
            <person name="He G."/>
            <person name="Amirebrahimi M."/>
            <person name="Grigoriev I.V."/>
            <person name="Miller A.N."/>
        </authorList>
    </citation>
    <scope>NUCLEOTIDE SEQUENCE [LARGE SCALE GENOMIC DNA]</scope>
    <source>
        <strain evidence="3 4">B22-T-1</strain>
    </source>
</reference>
<dbReference type="Proteomes" id="UP000241462">
    <property type="component" value="Unassembled WGS sequence"/>
</dbReference>
<gene>
    <name evidence="3" type="ORF">BD289DRAFT_455849</name>
</gene>
<proteinExistence type="predicted"/>
<feature type="compositionally biased region" description="Polar residues" evidence="1">
    <location>
        <begin position="405"/>
        <end position="414"/>
    </location>
</feature>
<feature type="region of interest" description="Disordered" evidence="1">
    <location>
        <begin position="363"/>
        <end position="415"/>
    </location>
</feature>
<evidence type="ECO:0000313" key="4">
    <source>
        <dbReference type="Proteomes" id="UP000241462"/>
    </source>
</evidence>
<dbReference type="EMBL" id="KZ678567">
    <property type="protein sequence ID" value="PSR79391.1"/>
    <property type="molecule type" value="Genomic_DNA"/>
</dbReference>
<keyword evidence="2" id="KW-0812">Transmembrane</keyword>
<dbReference type="AlphaFoldDB" id="A0A2T2ZY62"/>
<keyword evidence="2" id="KW-1133">Transmembrane helix</keyword>
<keyword evidence="2" id="KW-0472">Membrane</keyword>
<organism evidence="3 4">
    <name type="scientific">Coniella lustricola</name>
    <dbReference type="NCBI Taxonomy" id="2025994"/>
    <lineage>
        <taxon>Eukaryota</taxon>
        <taxon>Fungi</taxon>
        <taxon>Dikarya</taxon>
        <taxon>Ascomycota</taxon>
        <taxon>Pezizomycotina</taxon>
        <taxon>Sordariomycetes</taxon>
        <taxon>Sordariomycetidae</taxon>
        <taxon>Diaporthales</taxon>
        <taxon>Schizoparmaceae</taxon>
        <taxon>Coniella</taxon>
    </lineage>
</organism>
<sequence length="626" mass="68050">MTVPAADPPQELVSSWLQYGHYAPPADATKSPFRNEARSESDYARHSIQQSSITATSEPESEPRHEPEPEPEPAQIPSHADQKSLISRSSDYKPTALRWWYHAILIVCLAVLIGLTEYALHTLNVHQDGLDDFVSDQMAAKRSVIRDSRALQQAHVEPRDNVPPSAMDRNSAADRLGSLNFMHPDLVRAASLGNPIQSRGTPAHTRSCEPCDEVLQDSAPREEYLDPGQETLYVYEQKRTVTTTSQTFQHAPSTAGVLQQPTGMTTAEALPAVARKEWYLNPGPETVYETVFLLKRTSTALPATANSEPAALAALYRDGDFGTEGHAVEGLYLDPSRVTTQYLIPRDLQTTATDLSATHTGTSLVTKDNVNDPDTGYTKQDNQPLSNVLSHDTSTSNAGSSSSHLPTGQSTGSEKQPLLAPIAEPKGFARAMPSVHAGESLNNPEKYVKLGEETIVWHGKRATQPASTVESTIALPVMTPTWEQYVADGVIALLSSSVFHPETSLIVSTIGQRTALESALATATIGGMSQESATLTEPNAFLTTGKTTIQVTVEASSTVSTTSDVVPAAPSGESLSTGESTMRIDTETSIPQQLIHHFWQSTRLEMQVLDPQPQLQTELYCPFWYR</sequence>
<dbReference type="InParanoid" id="A0A2T2ZY62"/>
<evidence type="ECO:0000256" key="2">
    <source>
        <dbReference type="SAM" id="Phobius"/>
    </source>
</evidence>
<keyword evidence="4" id="KW-1185">Reference proteome</keyword>
<feature type="compositionally biased region" description="Low complexity" evidence="1">
    <location>
        <begin position="390"/>
        <end position="404"/>
    </location>
</feature>
<name>A0A2T2ZY62_9PEZI</name>
<evidence type="ECO:0000256" key="1">
    <source>
        <dbReference type="SAM" id="MobiDB-lite"/>
    </source>
</evidence>
<feature type="compositionally biased region" description="Polar residues" evidence="1">
    <location>
        <begin position="47"/>
        <end position="57"/>
    </location>
</feature>
<feature type="compositionally biased region" description="Basic and acidic residues" evidence="1">
    <location>
        <begin position="33"/>
        <end position="45"/>
    </location>
</feature>
<protein>
    <submittedName>
        <fullName evidence="3">Uncharacterized protein</fullName>
    </submittedName>
</protein>
<feature type="transmembrane region" description="Helical" evidence="2">
    <location>
        <begin position="99"/>
        <end position="120"/>
    </location>
</feature>
<feature type="region of interest" description="Disordered" evidence="1">
    <location>
        <begin position="24"/>
        <end position="86"/>
    </location>
</feature>
<accession>A0A2T2ZY62</accession>
<feature type="compositionally biased region" description="Polar residues" evidence="1">
    <location>
        <begin position="377"/>
        <end position="389"/>
    </location>
</feature>